<reference evidence="6 7" key="1">
    <citation type="submission" date="2018-11" db="EMBL/GenBank/DDBJ databases">
        <title>Trebonia kvetii gen.nov., sp.nov., a novel acidophilic actinobacterium, and proposal of the new actinobacterial family Treboniaceae fam. nov.</title>
        <authorList>
            <person name="Rapoport D."/>
            <person name="Sagova-Mareckova M."/>
            <person name="Sedlacek I."/>
            <person name="Provaznik J."/>
            <person name="Kralova S."/>
            <person name="Pavlinic D."/>
            <person name="Benes V."/>
            <person name="Kopecky J."/>
        </authorList>
    </citation>
    <scope>NUCLEOTIDE SEQUENCE [LARGE SCALE GENOMIC DNA]</scope>
    <source>
        <strain evidence="6 7">15Tr583</strain>
    </source>
</reference>
<dbReference type="NCBIfam" id="TIGR03181">
    <property type="entry name" value="PDH_E1_alph_x"/>
    <property type="match status" value="1"/>
</dbReference>
<dbReference type="InterPro" id="IPR001017">
    <property type="entry name" value="DH_E1"/>
</dbReference>
<evidence type="ECO:0000256" key="3">
    <source>
        <dbReference type="ARBA" id="ARBA00023052"/>
    </source>
</evidence>
<evidence type="ECO:0000256" key="1">
    <source>
        <dbReference type="ARBA" id="ARBA00001964"/>
    </source>
</evidence>
<evidence type="ECO:0000313" key="7">
    <source>
        <dbReference type="Proteomes" id="UP000460272"/>
    </source>
</evidence>
<dbReference type="InterPro" id="IPR029061">
    <property type="entry name" value="THDP-binding"/>
</dbReference>
<comment type="cofactor">
    <cofactor evidence="1">
        <name>thiamine diphosphate</name>
        <dbReference type="ChEBI" id="CHEBI:58937"/>
    </cofactor>
</comment>
<evidence type="ECO:0000256" key="2">
    <source>
        <dbReference type="ARBA" id="ARBA00023002"/>
    </source>
</evidence>
<comment type="caution">
    <text evidence="6">The sequence shown here is derived from an EMBL/GenBank/DDBJ whole genome shotgun (WGS) entry which is preliminary data.</text>
</comment>
<name>A0A6P2C6H2_9ACTN</name>
<keyword evidence="2" id="KW-0560">Oxidoreductase</keyword>
<evidence type="ECO:0000259" key="5">
    <source>
        <dbReference type="Pfam" id="PF00676"/>
    </source>
</evidence>
<protein>
    <submittedName>
        <fullName evidence="6">Pyruvate dehydrogenase (Acetyl-transferring) E1 component subunit alpha</fullName>
    </submittedName>
</protein>
<dbReference type="PANTHER" id="PTHR43380:SF1">
    <property type="entry name" value="2-OXOISOVALERATE DEHYDROGENASE SUBUNIT ALPHA, MITOCHONDRIAL"/>
    <property type="match status" value="1"/>
</dbReference>
<dbReference type="GO" id="GO:0016624">
    <property type="term" value="F:oxidoreductase activity, acting on the aldehyde or oxo group of donors, disulfide as acceptor"/>
    <property type="evidence" value="ECO:0007669"/>
    <property type="project" value="InterPro"/>
</dbReference>
<evidence type="ECO:0000313" key="6">
    <source>
        <dbReference type="EMBL" id="TVZ06878.1"/>
    </source>
</evidence>
<dbReference type="EMBL" id="RPFW01000001">
    <property type="protein sequence ID" value="TVZ06878.1"/>
    <property type="molecule type" value="Genomic_DNA"/>
</dbReference>
<evidence type="ECO:0000256" key="4">
    <source>
        <dbReference type="SAM" id="MobiDB-lite"/>
    </source>
</evidence>
<proteinExistence type="predicted"/>
<gene>
    <name evidence="6" type="primary">pdhA</name>
    <name evidence="6" type="ORF">EAS64_05920</name>
</gene>
<dbReference type="OrthoDB" id="9766715at2"/>
<dbReference type="Gene3D" id="3.40.50.970">
    <property type="match status" value="1"/>
</dbReference>
<sequence length="393" mass="41547">MATLTRPARTARTGRTGKAGASKAGKAAGSSLLPSAAPLQLIDADGQPGRDPGGLTLPDPAVLRELHRRMVLGRRFDTQATALTKQGRLAVYPSSRGQDACQVGSALALRDQDWLFPTYRDSVAVLTRGVPADQTLSLLRGDWHCGYDPYEYRVGPQCTPLATNTLHAVGLGYAAKLQNKDQVALVLLGDGATSEGDTHEALNFAAVWQAPVVFLVQNNGYAISVPLAKQTAAPTLAAKGIGYGVPSLLIDGNDAAAVYAAVSEGVERAASGGGPTLIEAITYRIEAHTNADDATRYRASDEVQGWLARDPIARLDAYLRAQGLLDDAAAELLTAEAERLAKHVRDRLNADVPVDPAELFEHVYAQPTAALERQRAALLAEIAEYAAAGEPGR</sequence>
<keyword evidence="7" id="KW-1185">Reference proteome</keyword>
<dbReference type="RefSeq" id="WP_145851634.1">
    <property type="nucleotide sequence ID" value="NZ_RPFW01000001.1"/>
</dbReference>
<dbReference type="SUPFAM" id="SSF52518">
    <property type="entry name" value="Thiamin diphosphate-binding fold (THDP-binding)"/>
    <property type="match status" value="1"/>
</dbReference>
<dbReference type="InterPro" id="IPR050771">
    <property type="entry name" value="Alpha-ketoacid_DH_E1_comp"/>
</dbReference>
<dbReference type="PANTHER" id="PTHR43380">
    <property type="entry name" value="2-OXOISOVALERATE DEHYDROGENASE SUBUNIT ALPHA, MITOCHONDRIAL"/>
    <property type="match status" value="1"/>
</dbReference>
<keyword evidence="6" id="KW-0670">Pyruvate</keyword>
<dbReference type="Proteomes" id="UP000460272">
    <property type="component" value="Unassembled WGS sequence"/>
</dbReference>
<dbReference type="CDD" id="cd02000">
    <property type="entry name" value="TPP_E1_PDC_ADC_BCADC"/>
    <property type="match status" value="1"/>
</dbReference>
<feature type="region of interest" description="Disordered" evidence="4">
    <location>
        <begin position="1"/>
        <end position="30"/>
    </location>
</feature>
<accession>A0A6P2C6H2</accession>
<dbReference type="GO" id="GO:0009083">
    <property type="term" value="P:branched-chain amino acid catabolic process"/>
    <property type="evidence" value="ECO:0007669"/>
    <property type="project" value="TreeGrafter"/>
</dbReference>
<keyword evidence="3" id="KW-0786">Thiamine pyrophosphate</keyword>
<dbReference type="Pfam" id="PF00676">
    <property type="entry name" value="E1_dh"/>
    <property type="match status" value="1"/>
</dbReference>
<dbReference type="AlphaFoldDB" id="A0A6P2C6H2"/>
<feature type="domain" description="Dehydrogenase E1 component" evidence="5">
    <location>
        <begin position="68"/>
        <end position="339"/>
    </location>
</feature>
<dbReference type="InterPro" id="IPR017596">
    <property type="entry name" value="PdhA/BkdA"/>
</dbReference>
<dbReference type="GO" id="GO:0000287">
    <property type="term" value="F:magnesium ion binding"/>
    <property type="evidence" value="ECO:0007669"/>
    <property type="project" value="UniProtKB-ARBA"/>
</dbReference>
<organism evidence="6 7">
    <name type="scientific">Trebonia kvetii</name>
    <dbReference type="NCBI Taxonomy" id="2480626"/>
    <lineage>
        <taxon>Bacteria</taxon>
        <taxon>Bacillati</taxon>
        <taxon>Actinomycetota</taxon>
        <taxon>Actinomycetes</taxon>
        <taxon>Streptosporangiales</taxon>
        <taxon>Treboniaceae</taxon>
        <taxon>Trebonia</taxon>
    </lineage>
</organism>